<feature type="compositionally biased region" description="Low complexity" evidence="7">
    <location>
        <begin position="587"/>
        <end position="602"/>
    </location>
</feature>
<comment type="similarity">
    <text evidence="2">Belongs to the adaptor complexes large subunit family.</text>
</comment>
<dbReference type="Pfam" id="PF01602">
    <property type="entry name" value="Adaptin_N"/>
    <property type="match status" value="1"/>
</dbReference>
<evidence type="ECO:0000256" key="3">
    <source>
        <dbReference type="ARBA" id="ARBA00022448"/>
    </source>
</evidence>
<dbReference type="Proteomes" id="UP000041254">
    <property type="component" value="Unassembled WGS sequence"/>
</dbReference>
<dbReference type="Gene3D" id="1.25.10.10">
    <property type="entry name" value="Leucine-rich Repeat Variant"/>
    <property type="match status" value="1"/>
</dbReference>
<dbReference type="InterPro" id="IPR011989">
    <property type="entry name" value="ARM-like"/>
</dbReference>
<dbReference type="PIRSF" id="PIRSF037092">
    <property type="entry name" value="AP3_complex_delta"/>
    <property type="match status" value="1"/>
</dbReference>
<dbReference type="OrthoDB" id="10264595at2759"/>
<feature type="compositionally biased region" description="Basic and acidic residues" evidence="7">
    <location>
        <begin position="520"/>
        <end position="529"/>
    </location>
</feature>
<dbReference type="PANTHER" id="PTHR22781:SF12">
    <property type="entry name" value="AP-3 COMPLEX SUBUNIT DELTA-1"/>
    <property type="match status" value="1"/>
</dbReference>
<dbReference type="GO" id="GO:0010008">
    <property type="term" value="C:endosome membrane"/>
    <property type="evidence" value="ECO:0007669"/>
    <property type="project" value="TreeGrafter"/>
</dbReference>
<evidence type="ECO:0000256" key="5">
    <source>
        <dbReference type="ARBA" id="ARBA00022927"/>
    </source>
</evidence>
<evidence type="ECO:0000256" key="1">
    <source>
        <dbReference type="ARBA" id="ARBA00004308"/>
    </source>
</evidence>
<keyword evidence="3" id="KW-0813">Transport</keyword>
<feature type="domain" description="Clathrin/coatomer adaptor adaptin-like N-terminal" evidence="8">
    <location>
        <begin position="21"/>
        <end position="494"/>
    </location>
</feature>
<dbReference type="InterPro" id="IPR017105">
    <property type="entry name" value="AP3_complex_dsu"/>
</dbReference>
<dbReference type="GO" id="GO:0030123">
    <property type="term" value="C:AP-3 adaptor complex"/>
    <property type="evidence" value="ECO:0007669"/>
    <property type="project" value="InterPro"/>
</dbReference>
<keyword evidence="5" id="KW-0653">Protein transport</keyword>
<dbReference type="AlphaFoldDB" id="A0A0G4EP52"/>
<evidence type="ECO:0000313" key="10">
    <source>
        <dbReference type="Proteomes" id="UP000041254"/>
    </source>
</evidence>
<dbReference type="GO" id="GO:0006623">
    <property type="term" value="P:protein targeting to vacuole"/>
    <property type="evidence" value="ECO:0007669"/>
    <property type="project" value="TreeGrafter"/>
</dbReference>
<dbReference type="EMBL" id="CDMY01000279">
    <property type="protein sequence ID" value="CEL99404.1"/>
    <property type="molecule type" value="Genomic_DNA"/>
</dbReference>
<organism evidence="9 10">
    <name type="scientific">Vitrella brassicaformis (strain CCMP3155)</name>
    <dbReference type="NCBI Taxonomy" id="1169540"/>
    <lineage>
        <taxon>Eukaryota</taxon>
        <taxon>Sar</taxon>
        <taxon>Alveolata</taxon>
        <taxon>Colpodellida</taxon>
        <taxon>Vitrellaceae</taxon>
        <taxon>Vitrella</taxon>
    </lineage>
</organism>
<dbReference type="InParanoid" id="A0A0G4EP52"/>
<protein>
    <recommendedName>
        <fullName evidence="8">Clathrin/coatomer adaptor adaptin-like N-terminal domain-containing protein</fullName>
    </recommendedName>
</protein>
<evidence type="ECO:0000256" key="4">
    <source>
        <dbReference type="ARBA" id="ARBA00022737"/>
    </source>
</evidence>
<dbReference type="SUPFAM" id="SSF48371">
    <property type="entry name" value="ARM repeat"/>
    <property type="match status" value="1"/>
</dbReference>
<keyword evidence="4" id="KW-0677">Repeat</keyword>
<feature type="compositionally biased region" description="Basic and acidic residues" evidence="7">
    <location>
        <begin position="604"/>
        <end position="622"/>
    </location>
</feature>
<proteinExistence type="inferred from homology"/>
<feature type="region of interest" description="Disordered" evidence="7">
    <location>
        <begin position="587"/>
        <end position="632"/>
    </location>
</feature>
<evidence type="ECO:0000313" key="9">
    <source>
        <dbReference type="EMBL" id="CEL99404.1"/>
    </source>
</evidence>
<accession>A0A0G4EP52</accession>
<feature type="region of interest" description="Disordered" evidence="7">
    <location>
        <begin position="520"/>
        <end position="563"/>
    </location>
</feature>
<reference evidence="9 10" key="1">
    <citation type="submission" date="2014-11" db="EMBL/GenBank/DDBJ databases">
        <authorList>
            <person name="Zhu J."/>
            <person name="Qi W."/>
            <person name="Song R."/>
        </authorList>
    </citation>
    <scope>NUCLEOTIDE SEQUENCE [LARGE SCALE GENOMIC DNA]</scope>
</reference>
<gene>
    <name evidence="9" type="ORF">Vbra_3025</name>
</gene>
<dbReference type="PhylomeDB" id="A0A0G4EP52"/>
<dbReference type="InterPro" id="IPR016024">
    <property type="entry name" value="ARM-type_fold"/>
</dbReference>
<evidence type="ECO:0000256" key="7">
    <source>
        <dbReference type="SAM" id="MobiDB-lite"/>
    </source>
</evidence>
<evidence type="ECO:0000256" key="2">
    <source>
        <dbReference type="ARBA" id="ARBA00006613"/>
    </source>
</evidence>
<sequence>MFSTKSLHNLVRGLRAAKGDESQYISQCVEECKREARSKNLQVKSTAVLKLAYLQMLNYDMSWACFAVVEVMSHSKYTVKRPAYLACSIVFDDDTDVSLLTTNLFKKDLTSKEQFETGLALNCIACMASPEIARDLSPDLVGLLTSSRPYVRKKAVLCMYKVFYKYPPALRSSFGRLRERLGDDDQGVLTSVINTLLELARKNAKNYLSLVPQLYHILTNTTNNWLIIKMLKLFQLLCPLEPRLPPKLLEPLTLILTQTKAKSVEYEAIRLILRVMPSDIQLVKTAIDRLRNFVDSVDKNLRYLGFTLLSEVLAHASPSVRPAIGADAVNGTAGEEQPLQAAGSSDDSTSTRRHRKQVEALFPDLHQKVLEFVEDSDASLRSVALWLLNEIATPQTFPDIVRRLLRFTRQNPASQDFLRSILAMGKKSNYELVGDYAWYLVVLADIAKNRTTSPASHHHFAASSAVKSPAEEVAHQLIDVAVRVPSVRKYAVQLGCLMIDASDLSGDAVHGMLQAAQDHPLHDADDGREGQGPTQPQHLDGIVADSQPPIPEGAPPSDDLIDLPPVSEAFVSYGNIAISARSGSSTLLAPPSAPAPSASSLSVDHGRDPPLPRKRRDNEHPRVKPPNTGGLALVEGKSLGIAPSVVGASAWMLGEFHRHLDPNGSTRSFNEAFTSLLDIASCPTQLPPQVQQLCLWSALKVLTGATRGDTQTEINEYIKLRALIERHLPSFISSPHVEVSERSAFAYFLVDYFSGDAEGLRTTACLQHDDLYPVDTRDQPKVSASEGLDLRTPFFTTAAAS</sequence>
<evidence type="ECO:0000256" key="6">
    <source>
        <dbReference type="ARBA" id="ARBA00023136"/>
    </source>
</evidence>
<keyword evidence="10" id="KW-1185">Reference proteome</keyword>
<dbReference type="PANTHER" id="PTHR22781">
    <property type="entry name" value="DELTA ADAPTIN-RELATED"/>
    <property type="match status" value="1"/>
</dbReference>
<keyword evidence="6" id="KW-0472">Membrane</keyword>
<name>A0A0G4EP52_VITBC</name>
<dbReference type="VEuPathDB" id="CryptoDB:Vbra_3025"/>
<comment type="subcellular location">
    <subcellularLocation>
        <location evidence="1">Endomembrane system</location>
    </subcellularLocation>
</comment>
<dbReference type="InterPro" id="IPR002553">
    <property type="entry name" value="Clathrin/coatomer_adapt-like_N"/>
</dbReference>
<dbReference type="GO" id="GO:0006896">
    <property type="term" value="P:Golgi to vacuole transport"/>
    <property type="evidence" value="ECO:0007669"/>
    <property type="project" value="TreeGrafter"/>
</dbReference>
<evidence type="ECO:0000259" key="8">
    <source>
        <dbReference type="Pfam" id="PF01602"/>
    </source>
</evidence>
<dbReference type="STRING" id="1169540.A0A0G4EP52"/>